<comment type="caution">
    <text evidence="2">The sequence shown here is derived from an EMBL/GenBank/DDBJ whole genome shotgun (WGS) entry which is preliminary data.</text>
</comment>
<evidence type="ECO:0000313" key="2">
    <source>
        <dbReference type="EMBL" id="NMH28131.1"/>
    </source>
</evidence>
<sequence length="92" mass="10374">MDTTDNKDLSDKNWNNEKPATDVNEGFSGKNIPQDYNPAKDSRDKETTDDVPDLSAGKDPQQLKTNEDHNYDDASRYPASSPENKKTRSQNL</sequence>
<feature type="compositionally biased region" description="Basic and acidic residues" evidence="1">
    <location>
        <begin position="38"/>
        <end position="48"/>
    </location>
</feature>
<keyword evidence="3" id="KW-1185">Reference proteome</keyword>
<proteinExistence type="predicted"/>
<evidence type="ECO:0000313" key="3">
    <source>
        <dbReference type="Proteomes" id="UP000712080"/>
    </source>
</evidence>
<feature type="region of interest" description="Disordered" evidence="1">
    <location>
        <begin position="1"/>
        <end position="92"/>
    </location>
</feature>
<name>A0A972G0D7_9FLAO</name>
<accession>A0A972G0D7</accession>
<dbReference type="EMBL" id="JAAMPU010000104">
    <property type="protein sequence ID" value="NMH28131.1"/>
    <property type="molecule type" value="Genomic_DNA"/>
</dbReference>
<dbReference type="Proteomes" id="UP000712080">
    <property type="component" value="Unassembled WGS sequence"/>
</dbReference>
<evidence type="ECO:0000256" key="1">
    <source>
        <dbReference type="SAM" id="MobiDB-lite"/>
    </source>
</evidence>
<feature type="compositionally biased region" description="Basic and acidic residues" evidence="1">
    <location>
        <begin position="1"/>
        <end position="15"/>
    </location>
</feature>
<organism evidence="2 3">
    <name type="scientific">Flavobacterium silvaticum</name>
    <dbReference type="NCBI Taxonomy" id="1852020"/>
    <lineage>
        <taxon>Bacteria</taxon>
        <taxon>Pseudomonadati</taxon>
        <taxon>Bacteroidota</taxon>
        <taxon>Flavobacteriia</taxon>
        <taxon>Flavobacteriales</taxon>
        <taxon>Flavobacteriaceae</taxon>
        <taxon>Flavobacterium</taxon>
    </lineage>
</organism>
<gene>
    <name evidence="2" type="ORF">G6047_08805</name>
</gene>
<feature type="compositionally biased region" description="Basic and acidic residues" evidence="1">
    <location>
        <begin position="65"/>
        <end position="75"/>
    </location>
</feature>
<reference evidence="2" key="1">
    <citation type="submission" date="2020-02" db="EMBL/GenBank/DDBJ databases">
        <title>Flavobacterium sp. genome.</title>
        <authorList>
            <person name="Jung H.S."/>
            <person name="Baek J.H."/>
            <person name="Jeon C.O."/>
        </authorList>
    </citation>
    <scope>NUCLEOTIDE SEQUENCE</scope>
    <source>
        <strain evidence="2">SE-s28</strain>
    </source>
</reference>
<protein>
    <submittedName>
        <fullName evidence="2">Uncharacterized protein</fullName>
    </submittedName>
</protein>
<dbReference type="AlphaFoldDB" id="A0A972G0D7"/>
<dbReference type="RefSeq" id="WP_169527237.1">
    <property type="nucleotide sequence ID" value="NZ_JAAMPU010000104.1"/>
</dbReference>